<dbReference type="SUPFAM" id="SSF52283">
    <property type="entry name" value="Formate/glycerate dehydrogenase catalytic domain-like"/>
    <property type="match status" value="1"/>
</dbReference>
<evidence type="ECO:0000259" key="10">
    <source>
        <dbReference type="PROSITE" id="PS51671"/>
    </source>
</evidence>
<dbReference type="PANTHER" id="PTHR42938:SF47">
    <property type="entry name" value="HYDROXYPYRUVATE REDUCTASE"/>
    <property type="match status" value="1"/>
</dbReference>
<comment type="function">
    <text evidence="1">Catalyzes the reversible oxidation of 3-phospho-D-glycerate to 3-phosphonooxypyruvate, the first step of the phosphorylated L-serine biosynthesis pathway. Also catalyzes the reversible oxidation of 2-hydroxyglutarate to 2-oxoglutarate.</text>
</comment>
<dbReference type="Gene3D" id="3.30.70.260">
    <property type="match status" value="1"/>
</dbReference>
<dbReference type="CDD" id="cd12173">
    <property type="entry name" value="PGDH_4"/>
    <property type="match status" value="1"/>
</dbReference>
<keyword evidence="5 9" id="KW-0560">Oxidoreductase</keyword>
<dbReference type="Gene3D" id="3.40.50.720">
    <property type="entry name" value="NAD(P)-binding Rossmann-like Domain"/>
    <property type="match status" value="2"/>
</dbReference>
<evidence type="ECO:0000256" key="1">
    <source>
        <dbReference type="ARBA" id="ARBA00003800"/>
    </source>
</evidence>
<dbReference type="Gene3D" id="3.30.1330.90">
    <property type="entry name" value="D-3-phosphoglycerate dehydrogenase, domain 3"/>
    <property type="match status" value="1"/>
</dbReference>
<keyword evidence="9" id="KW-0028">Amino-acid biosynthesis</keyword>
<evidence type="ECO:0000256" key="4">
    <source>
        <dbReference type="ARBA" id="ARBA00021582"/>
    </source>
</evidence>
<dbReference type="PROSITE" id="PS00065">
    <property type="entry name" value="D_2_HYDROXYACID_DH_1"/>
    <property type="match status" value="1"/>
</dbReference>
<dbReference type="InterPro" id="IPR029752">
    <property type="entry name" value="D-isomer_DH_CS1"/>
</dbReference>
<dbReference type="PANTHER" id="PTHR42938">
    <property type="entry name" value="FORMATE DEHYDROGENASE 1"/>
    <property type="match status" value="1"/>
</dbReference>
<dbReference type="InterPro" id="IPR006140">
    <property type="entry name" value="D-isomer_DH_NAD-bd"/>
</dbReference>
<evidence type="ECO:0000256" key="6">
    <source>
        <dbReference type="ARBA" id="ARBA00023027"/>
    </source>
</evidence>
<evidence type="ECO:0000256" key="9">
    <source>
        <dbReference type="RuleBase" id="RU363003"/>
    </source>
</evidence>
<dbReference type="InterPro" id="IPR002912">
    <property type="entry name" value="ACT_dom"/>
</dbReference>
<dbReference type="STRING" id="1817895.AUJ95_06885"/>
<dbReference type="SUPFAM" id="SSF55021">
    <property type="entry name" value="ACT-like"/>
    <property type="match status" value="1"/>
</dbReference>
<dbReference type="UniPathway" id="UPA00135">
    <property type="reaction ID" value="UER00196"/>
</dbReference>
<evidence type="ECO:0000313" key="11">
    <source>
        <dbReference type="EMBL" id="OIP38369.1"/>
    </source>
</evidence>
<dbReference type="Pfam" id="PF19304">
    <property type="entry name" value="PGDH_inter"/>
    <property type="match status" value="1"/>
</dbReference>
<dbReference type="InterPro" id="IPR006139">
    <property type="entry name" value="D-isomer_2_OHA_DH_cat_dom"/>
</dbReference>
<dbReference type="Pfam" id="PF00389">
    <property type="entry name" value="2-Hacid_dh"/>
    <property type="match status" value="1"/>
</dbReference>
<dbReference type="FunFam" id="3.30.1330.90:FF:000003">
    <property type="entry name" value="D-3-phosphoglycerate dehydrogenase"/>
    <property type="match status" value="1"/>
</dbReference>
<dbReference type="EC" id="1.1.1.95" evidence="9"/>
<dbReference type="InterPro" id="IPR029753">
    <property type="entry name" value="D-isomer_DH_CS"/>
</dbReference>
<proteinExistence type="inferred from homology"/>
<sequence length="529" mass="56391">MAKILVSDPLSKEGLAVLDGAEGIEYDLKHGMSKEELIACIGEYEGLIVRSETKVTADVINAAAKCKVIGRAGVGLDNVDVEAATKKGIIVMNTPDGNTISTAEHTMAMLLSMARKIPQSYSSLQNGKWDRKKFVGRELFGKTLGIIGMGRIGTQVAKRAQAFGMNIIAFDPFISDEAAQRLEIRIIDLPELYREADVITIHTPLSAKTKGLLAKKEFEQMNDGVMIINCARGGIVDEAALCEALKSGKVGGAALDVFEKEPPDMTNPLFELGNCVTVPHLGASTSEAQINVGIDIACQVIDALQGKPIKNAVNIPQVETGVVAILGPYIGVAEKLGSLVGQLIEGGLENIRIEYIGELAKYNITPLTVAIVKGLLSSAMHDSTINYVNALFVAKERGIKVVESKTDSIEDFVNLITISVSSAAISQTVSGTTLKTGDQRILKINGFDIEAMPSGHLLILNQTDQPGIIGKVGTIIGQENVNIGWMQLSRIGVGSGALSIWNLDDAISEDTLSRILELPEITSASMVNL</sequence>
<dbReference type="InterPro" id="IPR036291">
    <property type="entry name" value="NAD(P)-bd_dom_sf"/>
</dbReference>
<dbReference type="SUPFAM" id="SSF51735">
    <property type="entry name" value="NAD(P)-binding Rossmann-fold domains"/>
    <property type="match status" value="1"/>
</dbReference>
<dbReference type="PROSITE" id="PS00671">
    <property type="entry name" value="D_2_HYDROXYACID_DH_3"/>
    <property type="match status" value="1"/>
</dbReference>
<reference evidence="11 12" key="1">
    <citation type="journal article" date="2016" name="Environ. Microbiol.">
        <title>Genomic resolution of a cold subsurface aquifer community provides metabolic insights for novel microbes adapted to high CO concentrations.</title>
        <authorList>
            <person name="Probst A.J."/>
            <person name="Castelle C.J."/>
            <person name="Singh A."/>
            <person name="Brown C.T."/>
            <person name="Anantharaman K."/>
            <person name="Sharon I."/>
            <person name="Hug L.A."/>
            <person name="Burstein D."/>
            <person name="Emerson J.B."/>
            <person name="Thomas B.C."/>
            <person name="Banfield J.F."/>
        </authorList>
    </citation>
    <scope>NUCLEOTIDE SEQUENCE [LARGE SCALE GENOMIC DNA]</scope>
    <source>
        <strain evidence="11">CG2_30_40_21</strain>
    </source>
</reference>
<evidence type="ECO:0000313" key="12">
    <source>
        <dbReference type="Proteomes" id="UP000183085"/>
    </source>
</evidence>
<evidence type="ECO:0000256" key="7">
    <source>
        <dbReference type="ARBA" id="ARBA00048126"/>
    </source>
</evidence>
<protein>
    <recommendedName>
        <fullName evidence="4 9">D-3-phosphoglycerate dehydrogenase</fullName>
        <ecNumber evidence="9">1.1.1.95</ecNumber>
    </recommendedName>
</protein>
<comment type="caution">
    <text evidence="11">The sequence shown here is derived from an EMBL/GenBank/DDBJ whole genome shotgun (WGS) entry which is preliminary data.</text>
</comment>
<dbReference type="CDD" id="cd04902">
    <property type="entry name" value="ACT_3PGDH-xct"/>
    <property type="match status" value="1"/>
</dbReference>
<dbReference type="EMBL" id="MNYI01000180">
    <property type="protein sequence ID" value="OIP38369.1"/>
    <property type="molecule type" value="Genomic_DNA"/>
</dbReference>
<dbReference type="PROSITE" id="PS51671">
    <property type="entry name" value="ACT"/>
    <property type="match status" value="1"/>
</dbReference>
<comment type="pathway">
    <text evidence="2 9">Amino-acid biosynthesis; L-serine biosynthesis; L-serine from 3-phospho-D-glycerate: step 1/3.</text>
</comment>
<evidence type="ECO:0000256" key="2">
    <source>
        <dbReference type="ARBA" id="ARBA00005216"/>
    </source>
</evidence>
<dbReference type="FunFam" id="3.40.50.720:FF:000021">
    <property type="entry name" value="D-3-phosphoglycerate dehydrogenase"/>
    <property type="match status" value="1"/>
</dbReference>
<dbReference type="NCBIfam" id="TIGR01327">
    <property type="entry name" value="PGDH"/>
    <property type="match status" value="1"/>
</dbReference>
<evidence type="ECO:0000256" key="5">
    <source>
        <dbReference type="ARBA" id="ARBA00023002"/>
    </source>
</evidence>
<comment type="similarity">
    <text evidence="3 9">Belongs to the D-isomer specific 2-hydroxyacid dehydrogenase family.</text>
</comment>
<feature type="domain" description="ACT" evidence="10">
    <location>
        <begin position="457"/>
        <end position="529"/>
    </location>
</feature>
<comment type="catalytic activity">
    <reaction evidence="8 9">
        <text>(2R)-3-phosphoglycerate + NAD(+) = 3-phosphooxypyruvate + NADH + H(+)</text>
        <dbReference type="Rhea" id="RHEA:12641"/>
        <dbReference type="ChEBI" id="CHEBI:15378"/>
        <dbReference type="ChEBI" id="CHEBI:18110"/>
        <dbReference type="ChEBI" id="CHEBI:57540"/>
        <dbReference type="ChEBI" id="CHEBI:57945"/>
        <dbReference type="ChEBI" id="CHEBI:58272"/>
        <dbReference type="EC" id="1.1.1.95"/>
    </reaction>
</comment>
<organism evidence="11 12">
    <name type="scientific">Candidatus Desantisbacteria bacterium CG2_30_40_21</name>
    <dbReference type="NCBI Taxonomy" id="1817895"/>
    <lineage>
        <taxon>Bacteria</taxon>
        <taxon>Candidatus Desantisiibacteriota</taxon>
    </lineage>
</organism>
<dbReference type="InterPro" id="IPR045865">
    <property type="entry name" value="ACT-like_dom_sf"/>
</dbReference>
<dbReference type="FunFam" id="3.30.70.260:FF:000008">
    <property type="entry name" value="D-3-phosphoglycerate dehydrogenase, chloroplastic"/>
    <property type="match status" value="1"/>
</dbReference>
<dbReference type="AlphaFoldDB" id="A0A1J5DQG1"/>
<dbReference type="SUPFAM" id="SSF143548">
    <property type="entry name" value="Serine metabolism enzymes domain"/>
    <property type="match status" value="1"/>
</dbReference>
<keyword evidence="6 9" id="KW-0520">NAD</keyword>
<gene>
    <name evidence="11" type="ORF">AUJ95_06885</name>
</gene>
<name>A0A1J5DQG1_9BACT</name>
<accession>A0A1J5DQG1</accession>
<dbReference type="InterPro" id="IPR045626">
    <property type="entry name" value="PGDH_ASB_dom"/>
</dbReference>
<dbReference type="GO" id="GO:0051287">
    <property type="term" value="F:NAD binding"/>
    <property type="evidence" value="ECO:0007669"/>
    <property type="project" value="UniProtKB-UniRule"/>
</dbReference>
<evidence type="ECO:0000256" key="3">
    <source>
        <dbReference type="ARBA" id="ARBA00005854"/>
    </source>
</evidence>
<dbReference type="InterPro" id="IPR029009">
    <property type="entry name" value="ASB_dom_sf"/>
</dbReference>
<dbReference type="GO" id="GO:0006564">
    <property type="term" value="P:L-serine biosynthetic process"/>
    <property type="evidence" value="ECO:0007669"/>
    <property type="project" value="UniProtKB-UniRule"/>
</dbReference>
<dbReference type="Proteomes" id="UP000183085">
    <property type="component" value="Unassembled WGS sequence"/>
</dbReference>
<dbReference type="Pfam" id="PF02826">
    <property type="entry name" value="2-Hacid_dh_C"/>
    <property type="match status" value="1"/>
</dbReference>
<keyword evidence="9" id="KW-0718">Serine biosynthesis</keyword>
<comment type="catalytic activity">
    <reaction evidence="7">
        <text>(R)-2-hydroxyglutarate + NAD(+) = 2-oxoglutarate + NADH + H(+)</text>
        <dbReference type="Rhea" id="RHEA:49612"/>
        <dbReference type="ChEBI" id="CHEBI:15378"/>
        <dbReference type="ChEBI" id="CHEBI:15801"/>
        <dbReference type="ChEBI" id="CHEBI:16810"/>
        <dbReference type="ChEBI" id="CHEBI:57540"/>
        <dbReference type="ChEBI" id="CHEBI:57945"/>
        <dbReference type="EC" id="1.1.1.399"/>
    </reaction>
</comment>
<dbReference type="GO" id="GO:0004617">
    <property type="term" value="F:phosphoglycerate dehydrogenase activity"/>
    <property type="evidence" value="ECO:0007669"/>
    <property type="project" value="UniProtKB-UniRule"/>
</dbReference>
<evidence type="ECO:0000256" key="8">
    <source>
        <dbReference type="ARBA" id="ARBA00048731"/>
    </source>
</evidence>
<dbReference type="InterPro" id="IPR006236">
    <property type="entry name" value="PGDH"/>
</dbReference>